<organism evidence="1">
    <name type="scientific">uncultured prokaryote</name>
    <dbReference type="NCBI Taxonomy" id="198431"/>
    <lineage>
        <taxon>unclassified sequences</taxon>
        <taxon>environmental samples</taxon>
    </lineage>
</organism>
<dbReference type="Gene3D" id="3.20.20.80">
    <property type="entry name" value="Glycosidases"/>
    <property type="match status" value="1"/>
</dbReference>
<evidence type="ECO:0000313" key="1">
    <source>
        <dbReference type="EMBL" id="BAL58219.1"/>
    </source>
</evidence>
<accession>H5SPY3</accession>
<protein>
    <submittedName>
        <fullName evidence="1">Uncharacterized protein</fullName>
    </submittedName>
</protein>
<gene>
    <name evidence="1" type="ORF">HGMM_F55D02C19</name>
</gene>
<proteinExistence type="predicted"/>
<reference evidence="1" key="2">
    <citation type="journal article" date="2012" name="PLoS ONE">
        <title>A Deeply Branching Thermophilic Bacterium with an Ancient Acetyl-CoA Pathway Dominates a Subsurface Ecosystem.</title>
        <authorList>
            <person name="Takami H."/>
            <person name="Noguchi H."/>
            <person name="Takaki Y."/>
            <person name="Uchiyama I."/>
            <person name="Toyoda A."/>
            <person name="Nishi S."/>
            <person name="Chee G.-J."/>
            <person name="Arai W."/>
            <person name="Nunoura T."/>
            <person name="Itoh T."/>
            <person name="Hattori M."/>
            <person name="Takai K."/>
        </authorList>
    </citation>
    <scope>NUCLEOTIDE SEQUENCE</scope>
</reference>
<dbReference type="EMBL" id="AP011797">
    <property type="protein sequence ID" value="BAL58219.1"/>
    <property type="molecule type" value="Genomic_DNA"/>
</dbReference>
<sequence>MKENALKDDFISIRETARELEEMGILRIFLRSAVVGRDGTITRVVDIKRFRNFSDLLRNWNEEFAVVPWIGFNTNVSPITDPVFRKNFVEHLRGLVRGLSPSQIHLDIEPVSPVEDFFSLIAEVRMSLQGIYISVASPKLTLKGFEIYEGVREQFWDIEALMRLCMEVNEIVIMFYDTGFYRVGDYVKYVKDSLTTLLPLTMKAKCQVSAGIPVYYEPSRRHNPAVENIENFLKAMKEIFYDPRFAVMKFSGFSIYDYKNFDKIEMDMLKNFMEIYGKAGEKE</sequence>
<name>H5SPY3_9ZZZZ</name>
<reference evidence="1" key="1">
    <citation type="journal article" date="2005" name="Environ. Microbiol.">
        <title>Genetic and functional properties of uncultivated thermophilic crenarchaeotes from a subsurface gold mine as revealed by analysis of genome fragments.</title>
        <authorList>
            <person name="Nunoura T."/>
            <person name="Hirayama H."/>
            <person name="Takami H."/>
            <person name="Oida H."/>
            <person name="Nishi S."/>
            <person name="Shimamura S."/>
            <person name="Suzuki Y."/>
            <person name="Inagaki F."/>
            <person name="Takai K."/>
            <person name="Nealson K.H."/>
            <person name="Horikoshi K."/>
        </authorList>
    </citation>
    <scope>NUCLEOTIDE SEQUENCE</scope>
</reference>
<dbReference type="InterPro" id="IPR017853">
    <property type="entry name" value="GH"/>
</dbReference>
<dbReference type="AlphaFoldDB" id="H5SPY3"/>
<dbReference type="SUPFAM" id="SSF51445">
    <property type="entry name" value="(Trans)glycosidases"/>
    <property type="match status" value="1"/>
</dbReference>